<reference evidence="3" key="1">
    <citation type="submission" date="2025-08" db="UniProtKB">
        <authorList>
            <consortium name="RefSeq"/>
        </authorList>
    </citation>
    <scope>IDENTIFICATION</scope>
    <source>
        <tissue evidence="3">Tentacle</tissue>
    </source>
</reference>
<sequence>MVTITIHRGELLQIKRIITKYKKTKYLKGSLYGLYTESYQPVVLIACGGDNKKKIDEYLWENHKLLPLGEWIVSNSKKAPEGSKETVIVEFDNQGEFVSAQFKGKVATLDILEGQSAFRDYNGLAKFFQDKTGVESSPIKVEEKREEISPSKNQLPASQSRSNKDHIINVESHSNDVSCYTRTSQWYNTDRDNFQNIFEFVRRRFADGGTVEMCRNTSTEDMTFKFNHCQHLWAIEFPAEFPRGVVTLKKLSDSANSKRAVSSQQTRAELSNMKNRLREEFINMCKCPECSNSNQESWV</sequence>
<accession>A0A6P8IHE3</accession>
<dbReference type="KEGG" id="aten:116301205"/>
<dbReference type="InParanoid" id="A0A6P8IHE3"/>
<dbReference type="Proteomes" id="UP000515163">
    <property type="component" value="Unplaced"/>
</dbReference>
<evidence type="ECO:0000256" key="1">
    <source>
        <dbReference type="SAM" id="MobiDB-lite"/>
    </source>
</evidence>
<gene>
    <name evidence="3" type="primary">LOC116301205</name>
</gene>
<feature type="region of interest" description="Disordered" evidence="1">
    <location>
        <begin position="138"/>
        <end position="163"/>
    </location>
</feature>
<evidence type="ECO:0000313" key="2">
    <source>
        <dbReference type="Proteomes" id="UP000515163"/>
    </source>
</evidence>
<evidence type="ECO:0000313" key="3">
    <source>
        <dbReference type="RefSeq" id="XP_031566090.1"/>
    </source>
</evidence>
<feature type="compositionally biased region" description="Polar residues" evidence="1">
    <location>
        <begin position="150"/>
        <end position="161"/>
    </location>
</feature>
<proteinExistence type="predicted"/>
<keyword evidence="2" id="KW-1185">Reference proteome</keyword>
<dbReference type="GeneID" id="116301205"/>
<organism evidence="2 3">
    <name type="scientific">Actinia tenebrosa</name>
    <name type="common">Australian red waratah sea anemone</name>
    <dbReference type="NCBI Taxonomy" id="6105"/>
    <lineage>
        <taxon>Eukaryota</taxon>
        <taxon>Metazoa</taxon>
        <taxon>Cnidaria</taxon>
        <taxon>Anthozoa</taxon>
        <taxon>Hexacorallia</taxon>
        <taxon>Actiniaria</taxon>
        <taxon>Actiniidae</taxon>
        <taxon>Actinia</taxon>
    </lineage>
</organism>
<feature type="compositionally biased region" description="Basic and acidic residues" evidence="1">
    <location>
        <begin position="140"/>
        <end position="149"/>
    </location>
</feature>
<dbReference type="AlphaFoldDB" id="A0A6P8IHE3"/>
<name>A0A6P8IHE3_ACTTE</name>
<dbReference type="RefSeq" id="XP_031566090.1">
    <property type="nucleotide sequence ID" value="XM_031710230.1"/>
</dbReference>
<dbReference type="OrthoDB" id="10279691at2759"/>
<protein>
    <submittedName>
        <fullName evidence="3">Uncharacterized protein LOC116301205</fullName>
    </submittedName>
</protein>